<dbReference type="InterPro" id="IPR016093">
    <property type="entry name" value="MIR_motif"/>
</dbReference>
<dbReference type="VEuPathDB" id="FungiDB:FUN_014885"/>
<name>A0A2I1GVG9_9GLOM</name>
<keyword evidence="4" id="KW-1185">Reference proteome</keyword>
<dbReference type="Proteomes" id="UP000234323">
    <property type="component" value="Unassembled WGS sequence"/>
</dbReference>
<dbReference type="AlphaFoldDB" id="A0A2I1GVG9"/>
<feature type="domain" description="MIR" evidence="2">
    <location>
        <begin position="158"/>
        <end position="213"/>
    </location>
</feature>
<dbReference type="PROSITE" id="PS50919">
    <property type="entry name" value="MIR"/>
    <property type="match status" value="1"/>
</dbReference>
<evidence type="ECO:0000256" key="1">
    <source>
        <dbReference type="ARBA" id="ARBA00022737"/>
    </source>
</evidence>
<dbReference type="VEuPathDB" id="FungiDB:RhiirFUN_012065"/>
<evidence type="ECO:0000313" key="3">
    <source>
        <dbReference type="EMBL" id="PKY50628.1"/>
    </source>
</evidence>
<dbReference type="OrthoDB" id="2315014at2759"/>
<reference evidence="3 4" key="1">
    <citation type="submission" date="2015-10" db="EMBL/GenBank/DDBJ databases">
        <title>Genome analyses suggest a sexual origin of heterokaryosis in a supposedly ancient asexual fungus.</title>
        <authorList>
            <person name="Ropars J."/>
            <person name="Sedzielewska K."/>
            <person name="Noel J."/>
            <person name="Charron P."/>
            <person name="Farinelli L."/>
            <person name="Marton T."/>
            <person name="Kruger M."/>
            <person name="Pelin A."/>
            <person name="Brachmann A."/>
            <person name="Corradi N."/>
        </authorList>
    </citation>
    <scope>NUCLEOTIDE SEQUENCE [LARGE SCALE GENOMIC DNA]</scope>
    <source>
        <strain evidence="3 4">A4</strain>
    </source>
</reference>
<dbReference type="SUPFAM" id="SSF82109">
    <property type="entry name" value="MIR domain"/>
    <property type="match status" value="1"/>
</dbReference>
<proteinExistence type="predicted"/>
<organism evidence="3 4">
    <name type="scientific">Rhizophagus irregularis</name>
    <dbReference type="NCBI Taxonomy" id="588596"/>
    <lineage>
        <taxon>Eukaryota</taxon>
        <taxon>Fungi</taxon>
        <taxon>Fungi incertae sedis</taxon>
        <taxon>Mucoromycota</taxon>
        <taxon>Glomeromycotina</taxon>
        <taxon>Glomeromycetes</taxon>
        <taxon>Glomerales</taxon>
        <taxon>Glomeraceae</taxon>
        <taxon>Rhizophagus</taxon>
    </lineage>
</organism>
<comment type="caution">
    <text evidence="3">The sequence shown here is derived from an EMBL/GenBank/DDBJ whole genome shotgun (WGS) entry which is preliminary data.</text>
</comment>
<dbReference type="Gene3D" id="2.80.10.50">
    <property type="match status" value="1"/>
</dbReference>
<accession>A0A2I1GVG9</accession>
<dbReference type="CDD" id="cd23263">
    <property type="entry name" value="beta-trefoil_MIR"/>
    <property type="match status" value="1"/>
</dbReference>
<dbReference type="EMBL" id="LLXI01000899">
    <property type="protein sequence ID" value="PKY50628.1"/>
    <property type="molecule type" value="Genomic_DNA"/>
</dbReference>
<keyword evidence="1" id="KW-0677">Repeat</keyword>
<gene>
    <name evidence="3" type="ORF">RhiirA4_423891</name>
</gene>
<evidence type="ECO:0000259" key="2">
    <source>
        <dbReference type="PROSITE" id="PS50919"/>
    </source>
</evidence>
<dbReference type="InterPro" id="IPR036300">
    <property type="entry name" value="MIR_dom_sf"/>
</dbReference>
<protein>
    <recommendedName>
        <fullName evidence="2">MIR domain-containing protein</fullName>
    </recommendedName>
</protein>
<dbReference type="VEuPathDB" id="FungiDB:RhiirA1_466592"/>
<sequence length="360" mass="42066">MNYFPKYDGNVHPDEWINDIKKYYNIWEDNYGGFLNTAKSLINPIIKLPTEINDLEKLRDILKKDITFTLFKNVNKRKLQSLTYIPERDGGDNLKFFTCFHNLCYNTETNDIEEQKEYFLKALNDQPYFFTEFYKGMNNIKSMDELIKAFDEIVMDESNIIIDGSIVALKHVATGKYLTSIDNLHYTTGSEGPIVYTGNSKFDPNACWYIFGNNGKYNDYIYTKSDISFQHKISGNSLGICNYSQQIRYSRHLSRIQYEYHKSPSSNHTEVNCDGNEGEWKIDYSRLENYEGYLKSNDIVNLSIKKSFDINGHTQDGQVEFLRSHDVQFTIGNDTFQEVVCHNERLGENDEWCIELIKQA</sequence>
<evidence type="ECO:0000313" key="4">
    <source>
        <dbReference type="Proteomes" id="UP000234323"/>
    </source>
</evidence>